<protein>
    <submittedName>
        <fullName evidence="1">Uncharacterized protein</fullName>
    </submittedName>
</protein>
<evidence type="ECO:0000313" key="2">
    <source>
        <dbReference type="Proteomes" id="UP000178170"/>
    </source>
</evidence>
<evidence type="ECO:0000313" key="1">
    <source>
        <dbReference type="EMBL" id="OHA64719.1"/>
    </source>
</evidence>
<dbReference type="AlphaFoldDB" id="A0A1G2QX39"/>
<comment type="caution">
    <text evidence="1">The sequence shown here is derived from an EMBL/GenBank/DDBJ whole genome shotgun (WGS) entry which is preliminary data.</text>
</comment>
<gene>
    <name evidence="1" type="ORF">A2843_00360</name>
</gene>
<dbReference type="EMBL" id="MHTS01000009">
    <property type="protein sequence ID" value="OHA64719.1"/>
    <property type="molecule type" value="Genomic_DNA"/>
</dbReference>
<organism evidence="1 2">
    <name type="scientific">Candidatus Wildermuthbacteria bacterium RIFCSPHIGHO2_01_FULL_48_27b</name>
    <dbReference type="NCBI Taxonomy" id="1802447"/>
    <lineage>
        <taxon>Bacteria</taxon>
        <taxon>Candidatus Wildermuthiibacteriota</taxon>
    </lineage>
</organism>
<dbReference type="Proteomes" id="UP000178170">
    <property type="component" value="Unassembled WGS sequence"/>
</dbReference>
<accession>A0A1G2QX39</accession>
<proteinExistence type="predicted"/>
<sequence length="61" mass="7059">MQFAESYSWSTHLEYLGERDSPIIDKGVAHSLFADPAKYKDFVENALTTRKINTIEHLMLE</sequence>
<reference evidence="1 2" key="1">
    <citation type="journal article" date="2016" name="Nat. Commun.">
        <title>Thousands of microbial genomes shed light on interconnected biogeochemical processes in an aquifer system.</title>
        <authorList>
            <person name="Anantharaman K."/>
            <person name="Brown C.T."/>
            <person name="Hug L.A."/>
            <person name="Sharon I."/>
            <person name="Castelle C.J."/>
            <person name="Probst A.J."/>
            <person name="Thomas B.C."/>
            <person name="Singh A."/>
            <person name="Wilkins M.J."/>
            <person name="Karaoz U."/>
            <person name="Brodie E.L."/>
            <person name="Williams K.H."/>
            <person name="Hubbard S.S."/>
            <person name="Banfield J.F."/>
        </authorList>
    </citation>
    <scope>NUCLEOTIDE SEQUENCE [LARGE SCALE GENOMIC DNA]</scope>
</reference>
<name>A0A1G2QX39_9BACT</name>